<gene>
    <name evidence="4" type="ORF">IPN02_03405</name>
</gene>
<dbReference type="EMBL" id="JADJZA010000001">
    <property type="protein sequence ID" value="MBK9295920.1"/>
    <property type="molecule type" value="Genomic_DNA"/>
</dbReference>
<dbReference type="GO" id="GO:0005506">
    <property type="term" value="F:iron ion binding"/>
    <property type="evidence" value="ECO:0007669"/>
    <property type="project" value="InterPro"/>
</dbReference>
<dbReference type="AlphaFoldDB" id="A0A936TEV8"/>
<evidence type="ECO:0000259" key="3">
    <source>
        <dbReference type="Pfam" id="PF01106"/>
    </source>
</evidence>
<dbReference type="GO" id="GO:0016226">
    <property type="term" value="P:iron-sulfur cluster assembly"/>
    <property type="evidence" value="ECO:0007669"/>
    <property type="project" value="InterPro"/>
</dbReference>
<comment type="caution">
    <text evidence="4">The sequence shown here is derived from an EMBL/GenBank/DDBJ whole genome shotgun (WGS) entry which is preliminary data.</text>
</comment>
<dbReference type="SUPFAM" id="SSF117916">
    <property type="entry name" value="Fe-S cluster assembly (FSCA) domain-like"/>
    <property type="match status" value="1"/>
</dbReference>
<sequence>MRQAVEATIGVLRPAIQADGGDLRLVSVDETTGVVQLELSGTCAGCSGQPDARSGGIERILADRVPEVRAVELVGGCGVPAEDCGTAVTL</sequence>
<comment type="function">
    <text evidence="2">May be involved in the formation or repair of [Fe-S] clusters present in iron-sulfur proteins.</text>
</comment>
<accession>A0A936TEV8</accession>
<evidence type="ECO:0000313" key="5">
    <source>
        <dbReference type="Proteomes" id="UP000727993"/>
    </source>
</evidence>
<feature type="domain" description="NIF system FeS cluster assembly NifU C-terminal" evidence="3">
    <location>
        <begin position="5"/>
        <end position="72"/>
    </location>
</feature>
<reference evidence="4 5" key="1">
    <citation type="submission" date="2020-10" db="EMBL/GenBank/DDBJ databases">
        <title>Connecting structure to function with the recovery of over 1000 high-quality activated sludge metagenome-assembled genomes encoding full-length rRNA genes using long-read sequencing.</title>
        <authorList>
            <person name="Singleton C.M."/>
            <person name="Petriglieri F."/>
            <person name="Kristensen J.M."/>
            <person name="Kirkegaard R.H."/>
            <person name="Michaelsen T.Y."/>
            <person name="Andersen M.H."/>
            <person name="Karst S.M."/>
            <person name="Dueholm M.S."/>
            <person name="Nielsen P.H."/>
            <person name="Albertsen M."/>
        </authorList>
    </citation>
    <scope>NUCLEOTIDE SEQUENCE [LARGE SCALE GENOMIC DNA]</scope>
    <source>
        <strain evidence="4">Lyne_18-Q3-R50-59_MAXAC.006</strain>
    </source>
</reference>
<evidence type="ECO:0000256" key="2">
    <source>
        <dbReference type="ARBA" id="ARBA00049958"/>
    </source>
</evidence>
<comment type="similarity">
    <text evidence="1">Belongs to the NifU family.</text>
</comment>
<dbReference type="Proteomes" id="UP000727993">
    <property type="component" value="Unassembled WGS sequence"/>
</dbReference>
<proteinExistence type="inferred from homology"/>
<protein>
    <submittedName>
        <fullName evidence="4">NifU family protein</fullName>
    </submittedName>
</protein>
<dbReference type="InterPro" id="IPR001075">
    <property type="entry name" value="NIF_FeS_clus_asmbl_NifU_C"/>
</dbReference>
<dbReference type="GO" id="GO:0051536">
    <property type="term" value="F:iron-sulfur cluster binding"/>
    <property type="evidence" value="ECO:0007669"/>
    <property type="project" value="InterPro"/>
</dbReference>
<evidence type="ECO:0000313" key="4">
    <source>
        <dbReference type="EMBL" id="MBK9295920.1"/>
    </source>
</evidence>
<dbReference type="Gene3D" id="3.30.300.130">
    <property type="entry name" value="Fe-S cluster assembly (FSCA)"/>
    <property type="match status" value="1"/>
</dbReference>
<dbReference type="PANTHER" id="PTHR11178:SF1">
    <property type="entry name" value="NFU1 IRON-SULFUR CLUSTER SCAFFOLD HOMOLOG, MITOCHONDRIAL"/>
    <property type="match status" value="1"/>
</dbReference>
<name>A0A936TEV8_9ACTN</name>
<evidence type="ECO:0000256" key="1">
    <source>
        <dbReference type="ARBA" id="ARBA00006420"/>
    </source>
</evidence>
<dbReference type="PANTHER" id="PTHR11178">
    <property type="entry name" value="IRON-SULFUR CLUSTER SCAFFOLD PROTEIN NFU-RELATED"/>
    <property type="match status" value="1"/>
</dbReference>
<dbReference type="Pfam" id="PF01106">
    <property type="entry name" value="NifU"/>
    <property type="match status" value="1"/>
</dbReference>
<dbReference type="InterPro" id="IPR034904">
    <property type="entry name" value="FSCA_dom_sf"/>
</dbReference>
<organism evidence="4 5">
    <name type="scientific">Candidatus Neomicrothrix subdominans</name>
    <dbReference type="NCBI Taxonomy" id="2954438"/>
    <lineage>
        <taxon>Bacteria</taxon>
        <taxon>Bacillati</taxon>
        <taxon>Actinomycetota</taxon>
        <taxon>Acidimicrobiia</taxon>
        <taxon>Acidimicrobiales</taxon>
        <taxon>Microthrixaceae</taxon>
        <taxon>Candidatus Neomicrothrix</taxon>
    </lineage>
</organism>